<dbReference type="Gene3D" id="1.25.10.10">
    <property type="entry name" value="Leucine-rich Repeat Variant"/>
    <property type="match status" value="1"/>
</dbReference>
<keyword evidence="2" id="KW-0833">Ubl conjugation pathway</keyword>
<dbReference type="OrthoDB" id="297199at2759"/>
<dbReference type="HOGENOM" id="CLU_263041_0_0_1"/>
<dbReference type="OMA" id="KYDETRI"/>
<dbReference type="GO" id="GO:0016567">
    <property type="term" value="P:protein ubiquitination"/>
    <property type="evidence" value="ECO:0000318"/>
    <property type="project" value="GO_Central"/>
</dbReference>
<sequence length="1175" mass="136626">MDQKKIDPLILEALTNPDPDIQYMRAEELTNELTTYYGKPEQGMEDEKNQKLINNCYRVFYQHLSSQYREIQGIGIELFIIGNAIRQFQRLAPLMRSREVSYISLELLKSSIEGMSDVRENYHICLQEIVEKISSQVISLEEVQETIIQKLDELKVNVKKLQVSNQIVHQEIQKNVEIQAELLKILSLIMSRWPKLYYKDFGDLLLDNITNSNELSIRKNSCVCLGHLGACLNQESLNHLIQQKILPFTKELKFDQQNFTKILYLNQSLNYLAKSSGKYFDKTLVEQIFYRYIQTQNEHSKIDLDNINQYAEILEIQLLTINYLLSNYYARSFDLQLIEQITPLIDFDPLGVATIEEENAYEDDYYADETSDSTWRVRRCALYTFQELLKIQPQLYKLILSALFGPNQIIMKRMNEKNPEIKLSIIQFLIGLVQASAIIKEDINIMEVEQLSLIKQRSIPASISLIELVEQLLEQIQSIFKDSQEQQSLKSETTKLLLAIGQYFHSQIQTSHSCFSKIVEIINESITGSSMHYSNEQKLASILTMKTILKITESAEFQVQILQQMVLILLEAVNQKYIRIQVEGYNTLEKIIEVFKLNFEEVTFSQSLAQIKQNLITKILIDNLDQEIKQSLFSLAATLFKNFGSIFSKAEVEQLAQISLVRLQIEALTNNIINLVQYFKNLNDPKVLISNIANQLQRNDKAQTYNTLIQLIQNNKVDQQLAVDILNRFKQITIENYDLQIQTLQVLIKVTGIKLPEQLIRESVKIGLYQTKIKSEIEDYFHLINQPQIIEQEVSRQLGKEELYPAGQIYCQILKNVPGSLSSLYSSIGTNRQLKLSTLRFLHKYQKDQKAIEILCKLIKDNQDSDLAAIVIGSAISDIQQIQNLIEQNPNQYQFYQALKEFTEINTISNPANIASYILNQVNGKDKTISTICGDILGGLVKQNYKSLEQILFESLKSPSQNVRFSCIQSLKYSNQWASKSQILFEMLQNEKDIQILTAIIKALTQNIQHIKLINLTQYLTFTLRRYEEKELNFGNFVEKRDDAKDLRSLSFDLLELFIDKYNLEMKPILVEVFDKFVEDKYDETRIPRLRIIQKIVKKDPVILGQYYEILIKTFEPILKTLIQNLQKQDQNLDKEKEKIRLIVQILQGLRQNSKEVDEIYRKYVTKQIQDFVCQ</sequence>
<protein>
    <recommendedName>
        <fullName evidence="5">TATA-binding protein interacting (TIP20) domain-containing protein</fullName>
    </recommendedName>
</protein>
<name>A0BV39_PARTE</name>
<dbReference type="InterPro" id="IPR039852">
    <property type="entry name" value="CAND1/CAND2"/>
</dbReference>
<dbReference type="STRING" id="5888.A0BV39"/>
<dbReference type="Proteomes" id="UP000000600">
    <property type="component" value="Unassembled WGS sequence"/>
</dbReference>
<dbReference type="InterPro" id="IPR016024">
    <property type="entry name" value="ARM-type_fold"/>
</dbReference>
<dbReference type="GeneID" id="5015588"/>
<dbReference type="RefSeq" id="XP_001429804.1">
    <property type="nucleotide sequence ID" value="XM_001429767.2"/>
</dbReference>
<organism evidence="3 4">
    <name type="scientific">Paramecium tetraurelia</name>
    <dbReference type="NCBI Taxonomy" id="5888"/>
    <lineage>
        <taxon>Eukaryota</taxon>
        <taxon>Sar</taxon>
        <taxon>Alveolata</taxon>
        <taxon>Ciliophora</taxon>
        <taxon>Intramacronucleata</taxon>
        <taxon>Oligohymenophorea</taxon>
        <taxon>Peniculida</taxon>
        <taxon>Parameciidae</taxon>
        <taxon>Paramecium</taxon>
    </lineage>
</organism>
<evidence type="ECO:0008006" key="5">
    <source>
        <dbReference type="Google" id="ProtNLM"/>
    </source>
</evidence>
<dbReference type="InterPro" id="IPR011989">
    <property type="entry name" value="ARM-like"/>
</dbReference>
<dbReference type="eggNOG" id="KOG1824">
    <property type="taxonomic scope" value="Eukaryota"/>
</dbReference>
<evidence type="ECO:0000313" key="4">
    <source>
        <dbReference type="Proteomes" id="UP000000600"/>
    </source>
</evidence>
<dbReference type="PANTHER" id="PTHR12696">
    <property type="entry name" value="TIP120"/>
    <property type="match status" value="1"/>
</dbReference>
<dbReference type="KEGG" id="ptm:GSPATT00005652001"/>
<dbReference type="GO" id="GO:0010265">
    <property type="term" value="P:SCF complex assembly"/>
    <property type="evidence" value="ECO:0000318"/>
    <property type="project" value="GO_Central"/>
</dbReference>
<gene>
    <name evidence="3" type="ORF">GSPATT00005652001</name>
</gene>
<evidence type="ECO:0000313" key="3">
    <source>
        <dbReference type="EMBL" id="CAK62406.1"/>
    </source>
</evidence>
<dbReference type="InParanoid" id="A0BV39"/>
<dbReference type="SUPFAM" id="SSF48371">
    <property type="entry name" value="ARM repeat"/>
    <property type="match status" value="1"/>
</dbReference>
<proteinExistence type="predicted"/>
<dbReference type="AlphaFoldDB" id="A0BV39"/>
<evidence type="ECO:0000256" key="1">
    <source>
        <dbReference type="ARBA" id="ARBA00022737"/>
    </source>
</evidence>
<keyword evidence="4" id="KW-1185">Reference proteome</keyword>
<dbReference type="EMBL" id="CT868019">
    <property type="protein sequence ID" value="CAK62406.1"/>
    <property type="molecule type" value="Genomic_DNA"/>
</dbReference>
<evidence type="ECO:0000256" key="2">
    <source>
        <dbReference type="ARBA" id="ARBA00022786"/>
    </source>
</evidence>
<accession>A0BV39</accession>
<reference evidence="3 4" key="1">
    <citation type="journal article" date="2006" name="Nature">
        <title>Global trends of whole-genome duplications revealed by the ciliate Paramecium tetraurelia.</title>
        <authorList>
            <consortium name="Genoscope"/>
            <person name="Aury J.-M."/>
            <person name="Jaillon O."/>
            <person name="Duret L."/>
            <person name="Noel B."/>
            <person name="Jubin C."/>
            <person name="Porcel B.M."/>
            <person name="Segurens B."/>
            <person name="Daubin V."/>
            <person name="Anthouard V."/>
            <person name="Aiach N."/>
            <person name="Arnaiz O."/>
            <person name="Billaut A."/>
            <person name="Beisson J."/>
            <person name="Blanc I."/>
            <person name="Bouhouche K."/>
            <person name="Camara F."/>
            <person name="Duharcourt S."/>
            <person name="Guigo R."/>
            <person name="Gogendeau D."/>
            <person name="Katinka M."/>
            <person name="Keller A.-M."/>
            <person name="Kissmehl R."/>
            <person name="Klotz C."/>
            <person name="Koll F."/>
            <person name="Le Moue A."/>
            <person name="Lepere C."/>
            <person name="Malinsky S."/>
            <person name="Nowacki M."/>
            <person name="Nowak J.K."/>
            <person name="Plattner H."/>
            <person name="Poulain J."/>
            <person name="Ruiz F."/>
            <person name="Serrano V."/>
            <person name="Zagulski M."/>
            <person name="Dessen P."/>
            <person name="Betermier M."/>
            <person name="Weissenbach J."/>
            <person name="Scarpelli C."/>
            <person name="Schachter V."/>
            <person name="Sperling L."/>
            <person name="Meyer E."/>
            <person name="Cohen J."/>
            <person name="Wincker P."/>
        </authorList>
    </citation>
    <scope>NUCLEOTIDE SEQUENCE [LARGE SCALE GENOMIC DNA]</scope>
    <source>
        <strain evidence="3 4">Stock d4-2</strain>
    </source>
</reference>
<keyword evidence="1" id="KW-0677">Repeat</keyword>
<dbReference type="FunFam" id="1.25.10.10:FF:001543">
    <property type="entry name" value="Uncharacterized protein"/>
    <property type="match status" value="1"/>
</dbReference>